<organism evidence="1 2">
    <name type="scientific">Tripterygium wilfordii</name>
    <name type="common">Thunder God vine</name>
    <dbReference type="NCBI Taxonomy" id="458696"/>
    <lineage>
        <taxon>Eukaryota</taxon>
        <taxon>Viridiplantae</taxon>
        <taxon>Streptophyta</taxon>
        <taxon>Embryophyta</taxon>
        <taxon>Tracheophyta</taxon>
        <taxon>Spermatophyta</taxon>
        <taxon>Magnoliopsida</taxon>
        <taxon>eudicotyledons</taxon>
        <taxon>Gunneridae</taxon>
        <taxon>Pentapetalae</taxon>
        <taxon>rosids</taxon>
        <taxon>fabids</taxon>
        <taxon>Celastrales</taxon>
        <taxon>Celastraceae</taxon>
        <taxon>Tripterygium</taxon>
    </lineage>
</organism>
<sequence length="116" mass="12998">MGHVSYRCVEDVFIPTDHQTCSQYDSTALTRTLNYRVMGDIWNVNVFRRLLAAQVKLEHAKNLHPLVPVIQCSSFVSGPSGSVFNGEVVGMMVLVSEGYDIAVHVTLLREFMKIVL</sequence>
<dbReference type="InParanoid" id="A0A7J7DYE3"/>
<evidence type="ECO:0000313" key="2">
    <source>
        <dbReference type="Proteomes" id="UP000593562"/>
    </source>
</evidence>
<accession>A0A7J7DYE3</accession>
<dbReference type="Proteomes" id="UP000593562">
    <property type="component" value="Unassembled WGS sequence"/>
</dbReference>
<proteinExistence type="predicted"/>
<dbReference type="EMBL" id="JAAARO010000002">
    <property type="protein sequence ID" value="KAF5751204.1"/>
    <property type="molecule type" value="Genomic_DNA"/>
</dbReference>
<comment type="caution">
    <text evidence="1">The sequence shown here is derived from an EMBL/GenBank/DDBJ whole genome shotgun (WGS) entry which is preliminary data.</text>
</comment>
<keyword evidence="2" id="KW-1185">Reference proteome</keyword>
<evidence type="ECO:0000313" key="1">
    <source>
        <dbReference type="EMBL" id="KAF5751204.1"/>
    </source>
</evidence>
<dbReference type="AlphaFoldDB" id="A0A7J7DYE3"/>
<gene>
    <name evidence="1" type="ORF">HS088_TW02G00214</name>
</gene>
<name>A0A7J7DYE3_TRIWF</name>
<protein>
    <submittedName>
        <fullName evidence="1">Uncharacterized protein</fullName>
    </submittedName>
</protein>
<reference evidence="1 2" key="1">
    <citation type="journal article" date="2020" name="Nat. Commun.">
        <title>Genome of Tripterygium wilfordii and identification of cytochrome P450 involved in triptolide biosynthesis.</title>
        <authorList>
            <person name="Tu L."/>
            <person name="Su P."/>
            <person name="Zhang Z."/>
            <person name="Gao L."/>
            <person name="Wang J."/>
            <person name="Hu T."/>
            <person name="Zhou J."/>
            <person name="Zhang Y."/>
            <person name="Zhao Y."/>
            <person name="Liu Y."/>
            <person name="Song Y."/>
            <person name="Tong Y."/>
            <person name="Lu Y."/>
            <person name="Yang J."/>
            <person name="Xu C."/>
            <person name="Jia M."/>
            <person name="Peters R.J."/>
            <person name="Huang L."/>
            <person name="Gao W."/>
        </authorList>
    </citation>
    <scope>NUCLEOTIDE SEQUENCE [LARGE SCALE GENOMIC DNA]</scope>
    <source>
        <strain evidence="2">cv. XIE 37</strain>
        <tissue evidence="1">Leaf</tissue>
    </source>
</reference>